<dbReference type="InterPro" id="IPR036898">
    <property type="entry name" value="RNA_pol_Rpb7-like_N_sf"/>
</dbReference>
<gene>
    <name evidence="8" type="ORF">PV06_04951</name>
</gene>
<dbReference type="Gene3D" id="2.40.50.1060">
    <property type="match status" value="1"/>
</dbReference>
<accession>A0A0D2DN57</accession>
<dbReference type="Gene3D" id="3.30.1490.120">
    <property type="entry name" value="RNA polymerase Rpb7-like, N-terminal domain"/>
    <property type="match status" value="1"/>
</dbReference>
<keyword evidence="2 5" id="KW-0240">DNA-directed RNA polymerase</keyword>
<feature type="compositionally biased region" description="Polar residues" evidence="6">
    <location>
        <begin position="75"/>
        <end position="84"/>
    </location>
</feature>
<dbReference type="PANTHER" id="PTHR12709">
    <property type="entry name" value="DNA-DIRECTED RNA POLYMERASE II, III"/>
    <property type="match status" value="1"/>
</dbReference>
<sequence>MSIRLNGEISSPPVNTDKMISTKKRKHASEDKEASKKKKKRKTEDAEVTATTEEQPVTDAKKKKKKSKSKDKENSTAQIDQASSEVDDVAVPDPAEEKEESSTLPALNGAASIPDVEEQAEIEAAESLNLLESEDPSTFYSTRLSLYLSIPAVSLETGSSSVLATHLAPLLLTYFPPAQGIVLGFSDPVLSAKAGSGNNLPLVTPKNGQLQSQAEVLSKTSDENGVCWVWLTATFLVFRPERGDELHGWTNVTSEGFVGLVSYNYFQTAVHESRIPKSWRWNGPTKEQAGKTKKKAKKARLRDAENEVREDETVDVEESSAAPYQDRLQDDGGFFADASGSKIPAILKYRVVDTEVVPAHDRSKWSLQIDGTLLDKKAEQAALEQERRGFEATQQRSRSRTPGGDVVMTGALGLSREGSVASAVSGHVPVRHRRAY</sequence>
<evidence type="ECO:0000256" key="4">
    <source>
        <dbReference type="ARBA" id="ARBA00023242"/>
    </source>
</evidence>
<dbReference type="Proteomes" id="UP000053342">
    <property type="component" value="Unassembled WGS sequence"/>
</dbReference>
<name>A0A0D2DN57_9EURO</name>
<dbReference type="GO" id="GO:0005736">
    <property type="term" value="C:RNA polymerase I complex"/>
    <property type="evidence" value="ECO:0007669"/>
    <property type="project" value="TreeGrafter"/>
</dbReference>
<dbReference type="InterPro" id="IPR045113">
    <property type="entry name" value="Rpb7-like"/>
</dbReference>
<dbReference type="STRING" id="215243.A0A0D2DN57"/>
<keyword evidence="9" id="KW-1185">Reference proteome</keyword>
<dbReference type="GeneID" id="27357025"/>
<feature type="compositionally biased region" description="Basic residues" evidence="6">
    <location>
        <begin position="291"/>
        <end position="300"/>
    </location>
</feature>
<evidence type="ECO:0000259" key="7">
    <source>
        <dbReference type="Pfam" id="PF17875"/>
    </source>
</evidence>
<comment type="function">
    <text evidence="5">DNA-dependent RNA polymerase which catalyzes the transcription of DNA into RNA using the four ribonucleoside triphosphates as substrates.</text>
</comment>
<organism evidence="8 9">
    <name type="scientific">Exophiala oligosperma</name>
    <dbReference type="NCBI Taxonomy" id="215243"/>
    <lineage>
        <taxon>Eukaryota</taxon>
        <taxon>Fungi</taxon>
        <taxon>Dikarya</taxon>
        <taxon>Ascomycota</taxon>
        <taxon>Pezizomycotina</taxon>
        <taxon>Eurotiomycetes</taxon>
        <taxon>Chaetothyriomycetidae</taxon>
        <taxon>Chaetothyriales</taxon>
        <taxon>Herpotrichiellaceae</taxon>
        <taxon>Exophiala</taxon>
    </lineage>
</organism>
<evidence type="ECO:0000256" key="3">
    <source>
        <dbReference type="ARBA" id="ARBA00023163"/>
    </source>
</evidence>
<feature type="compositionally biased region" description="Acidic residues" evidence="6">
    <location>
        <begin position="85"/>
        <end position="99"/>
    </location>
</feature>
<dbReference type="OrthoDB" id="10250504at2759"/>
<proteinExistence type="predicted"/>
<feature type="region of interest" description="Disordered" evidence="6">
    <location>
        <begin position="1"/>
        <end position="111"/>
    </location>
</feature>
<evidence type="ECO:0000256" key="1">
    <source>
        <dbReference type="ARBA" id="ARBA00004123"/>
    </source>
</evidence>
<dbReference type="PANTHER" id="PTHR12709:SF5">
    <property type="entry name" value="DNA-DIRECTED RNA POLYMERASE I SUBUNIT RPA43"/>
    <property type="match status" value="1"/>
</dbReference>
<dbReference type="RefSeq" id="XP_016264116.1">
    <property type="nucleotide sequence ID" value="XM_016405910.1"/>
</dbReference>
<feature type="region of interest" description="Disordered" evidence="6">
    <location>
        <begin position="280"/>
        <end position="322"/>
    </location>
</feature>
<dbReference type="GO" id="GO:0006352">
    <property type="term" value="P:DNA-templated transcription initiation"/>
    <property type="evidence" value="ECO:0007669"/>
    <property type="project" value="UniProtKB-UniRule"/>
</dbReference>
<dbReference type="EMBL" id="KN847335">
    <property type="protein sequence ID" value="KIW43900.1"/>
    <property type="molecule type" value="Genomic_DNA"/>
</dbReference>
<evidence type="ECO:0000313" key="8">
    <source>
        <dbReference type="EMBL" id="KIW43900.1"/>
    </source>
</evidence>
<feature type="domain" description="RPA43 OB" evidence="7">
    <location>
        <begin position="240"/>
        <end position="374"/>
    </location>
</feature>
<feature type="compositionally biased region" description="Acidic residues" evidence="6">
    <location>
        <begin position="308"/>
        <end position="318"/>
    </location>
</feature>
<dbReference type="HOGENOM" id="CLU_036411_1_1_1"/>
<dbReference type="GO" id="GO:0006362">
    <property type="term" value="P:transcription elongation by RNA polymerase I"/>
    <property type="evidence" value="ECO:0007669"/>
    <property type="project" value="TreeGrafter"/>
</dbReference>
<reference evidence="8 9" key="1">
    <citation type="submission" date="2015-01" db="EMBL/GenBank/DDBJ databases">
        <title>The Genome Sequence of Exophiala oligosperma CBS72588.</title>
        <authorList>
            <consortium name="The Broad Institute Genomics Platform"/>
            <person name="Cuomo C."/>
            <person name="de Hoog S."/>
            <person name="Gorbushina A."/>
            <person name="Stielow B."/>
            <person name="Teixiera M."/>
            <person name="Abouelleil A."/>
            <person name="Chapman S.B."/>
            <person name="Priest M."/>
            <person name="Young S.K."/>
            <person name="Wortman J."/>
            <person name="Nusbaum C."/>
            <person name="Birren B."/>
        </authorList>
    </citation>
    <scope>NUCLEOTIDE SEQUENCE [LARGE SCALE GENOMIC DNA]</scope>
    <source>
        <strain evidence="8 9">CBS 72588</strain>
    </source>
</reference>
<evidence type="ECO:0000256" key="5">
    <source>
        <dbReference type="RuleBase" id="RU369086"/>
    </source>
</evidence>
<protein>
    <recommendedName>
        <fullName evidence="5">DNA-directed RNA polymerase subunit</fullName>
    </recommendedName>
</protein>
<evidence type="ECO:0000256" key="2">
    <source>
        <dbReference type="ARBA" id="ARBA00022478"/>
    </source>
</evidence>
<comment type="subcellular location">
    <subcellularLocation>
        <location evidence="1 5">Nucleus</location>
    </subcellularLocation>
</comment>
<evidence type="ECO:0000256" key="6">
    <source>
        <dbReference type="SAM" id="MobiDB-lite"/>
    </source>
</evidence>
<evidence type="ECO:0000313" key="9">
    <source>
        <dbReference type="Proteomes" id="UP000053342"/>
    </source>
</evidence>
<dbReference type="VEuPathDB" id="FungiDB:PV06_04951"/>
<dbReference type="Pfam" id="PF17875">
    <property type="entry name" value="RPA43_OB"/>
    <property type="match status" value="1"/>
</dbReference>
<keyword evidence="3 5" id="KW-0804">Transcription</keyword>
<keyword evidence="4 5" id="KW-0539">Nucleus</keyword>
<dbReference type="InterPro" id="IPR041178">
    <property type="entry name" value="RPA43_OB"/>
</dbReference>
<dbReference type="AlphaFoldDB" id="A0A0D2DN57"/>